<proteinExistence type="predicted"/>
<keyword evidence="3" id="KW-1185">Reference proteome</keyword>
<protein>
    <submittedName>
        <fullName evidence="2">Uncharacterized protein</fullName>
    </submittedName>
</protein>
<evidence type="ECO:0000313" key="2">
    <source>
        <dbReference type="EMBL" id="VEI13841.1"/>
    </source>
</evidence>
<dbReference type="AlphaFoldDB" id="A0A448PFV3"/>
<dbReference type="EMBL" id="LR134476">
    <property type="protein sequence ID" value="VEI13841.1"/>
    <property type="molecule type" value="Genomic_DNA"/>
</dbReference>
<name>A0A448PFV3_9ACTO</name>
<sequence>MTTALTPDGHETSPITPIASDPTPAPPANPIGAHPVPEADNASLDLSTPILEVLTDPDL</sequence>
<dbReference type="Proteomes" id="UP000269542">
    <property type="component" value="Chromosome"/>
</dbReference>
<accession>A0A448PFV3</accession>
<reference evidence="2 3" key="1">
    <citation type="submission" date="2018-12" db="EMBL/GenBank/DDBJ databases">
        <authorList>
            <consortium name="Pathogen Informatics"/>
        </authorList>
    </citation>
    <scope>NUCLEOTIDE SEQUENCE [LARGE SCALE GENOMIC DNA]</scope>
    <source>
        <strain evidence="2 3">NCTC13354</strain>
    </source>
</reference>
<feature type="region of interest" description="Disordered" evidence="1">
    <location>
        <begin position="1"/>
        <end position="59"/>
    </location>
</feature>
<evidence type="ECO:0000256" key="1">
    <source>
        <dbReference type="SAM" id="MobiDB-lite"/>
    </source>
</evidence>
<dbReference type="RefSeq" id="WP_126416902.1">
    <property type="nucleotide sequence ID" value="NZ_LR134476.1"/>
</dbReference>
<gene>
    <name evidence="2" type="ORF">NCTC13354_01564</name>
</gene>
<evidence type="ECO:0000313" key="3">
    <source>
        <dbReference type="Proteomes" id="UP000269542"/>
    </source>
</evidence>
<organism evidence="2 3">
    <name type="scientific">Trueperella bialowiezensis</name>
    <dbReference type="NCBI Taxonomy" id="312285"/>
    <lineage>
        <taxon>Bacteria</taxon>
        <taxon>Bacillati</taxon>
        <taxon>Actinomycetota</taxon>
        <taxon>Actinomycetes</taxon>
        <taxon>Actinomycetales</taxon>
        <taxon>Actinomycetaceae</taxon>
        <taxon>Trueperella</taxon>
    </lineage>
</organism>
<dbReference type="KEGG" id="tbw:NCTC13354_01564"/>